<feature type="transmembrane region" description="Helical" evidence="6">
    <location>
        <begin position="26"/>
        <end position="48"/>
    </location>
</feature>
<keyword evidence="3 6" id="KW-0812">Transmembrane</keyword>
<proteinExistence type="predicted"/>
<keyword evidence="2" id="KW-1003">Cell membrane</keyword>
<dbReference type="GO" id="GO:0005886">
    <property type="term" value="C:plasma membrane"/>
    <property type="evidence" value="ECO:0007669"/>
    <property type="project" value="UniProtKB-SubCell"/>
</dbReference>
<dbReference type="Pfam" id="PF01943">
    <property type="entry name" value="Polysacc_synt"/>
    <property type="match status" value="1"/>
</dbReference>
<dbReference type="Proteomes" id="UP001059380">
    <property type="component" value="Chromosome"/>
</dbReference>
<feature type="transmembrane region" description="Helical" evidence="6">
    <location>
        <begin position="399"/>
        <end position="417"/>
    </location>
</feature>
<organism evidence="7 8">
    <name type="scientific">Occallatibacter riparius</name>
    <dbReference type="NCBI Taxonomy" id="1002689"/>
    <lineage>
        <taxon>Bacteria</taxon>
        <taxon>Pseudomonadati</taxon>
        <taxon>Acidobacteriota</taxon>
        <taxon>Terriglobia</taxon>
        <taxon>Terriglobales</taxon>
        <taxon>Acidobacteriaceae</taxon>
        <taxon>Occallatibacter</taxon>
    </lineage>
</organism>
<evidence type="ECO:0000256" key="2">
    <source>
        <dbReference type="ARBA" id="ARBA00022475"/>
    </source>
</evidence>
<evidence type="ECO:0000256" key="5">
    <source>
        <dbReference type="ARBA" id="ARBA00023136"/>
    </source>
</evidence>
<feature type="transmembrane region" description="Helical" evidence="6">
    <location>
        <begin position="189"/>
        <end position="214"/>
    </location>
</feature>
<dbReference type="PANTHER" id="PTHR30250">
    <property type="entry name" value="PST FAMILY PREDICTED COLANIC ACID TRANSPORTER"/>
    <property type="match status" value="1"/>
</dbReference>
<protein>
    <submittedName>
        <fullName evidence="7">Oligosaccharide flippase family protein</fullName>
    </submittedName>
</protein>
<dbReference type="InterPro" id="IPR002797">
    <property type="entry name" value="Polysacc_synth"/>
</dbReference>
<dbReference type="EMBL" id="CP093313">
    <property type="protein sequence ID" value="UWZ83721.1"/>
    <property type="molecule type" value="Genomic_DNA"/>
</dbReference>
<name>A0A9J7BMK1_9BACT</name>
<comment type="subcellular location">
    <subcellularLocation>
        <location evidence="1">Cell membrane</location>
        <topology evidence="1">Multi-pass membrane protein</topology>
    </subcellularLocation>
</comment>
<dbReference type="InterPro" id="IPR050833">
    <property type="entry name" value="Poly_Biosynth_Transport"/>
</dbReference>
<accession>A0A9J7BMK1</accession>
<evidence type="ECO:0000256" key="6">
    <source>
        <dbReference type="SAM" id="Phobius"/>
    </source>
</evidence>
<feature type="transmembrane region" description="Helical" evidence="6">
    <location>
        <begin position="161"/>
        <end position="183"/>
    </location>
</feature>
<feature type="transmembrane region" description="Helical" evidence="6">
    <location>
        <begin position="374"/>
        <end position="393"/>
    </location>
</feature>
<evidence type="ECO:0000256" key="3">
    <source>
        <dbReference type="ARBA" id="ARBA00022692"/>
    </source>
</evidence>
<keyword evidence="5 6" id="KW-0472">Membrane</keyword>
<keyword evidence="4 6" id="KW-1133">Transmembrane helix</keyword>
<dbReference type="RefSeq" id="WP_260793095.1">
    <property type="nucleotide sequence ID" value="NZ_CP093313.1"/>
</dbReference>
<evidence type="ECO:0000256" key="4">
    <source>
        <dbReference type="ARBA" id="ARBA00022989"/>
    </source>
</evidence>
<feature type="transmembrane region" description="Helical" evidence="6">
    <location>
        <begin position="54"/>
        <end position="74"/>
    </location>
</feature>
<dbReference type="KEGG" id="orp:MOP44_24530"/>
<keyword evidence="8" id="KW-1185">Reference proteome</keyword>
<evidence type="ECO:0000256" key="1">
    <source>
        <dbReference type="ARBA" id="ARBA00004651"/>
    </source>
</evidence>
<dbReference type="PANTHER" id="PTHR30250:SF11">
    <property type="entry name" value="O-ANTIGEN TRANSPORTER-RELATED"/>
    <property type="match status" value="1"/>
</dbReference>
<sequence length="442" mass="47897">MTDSNVQNPIRKYLNRAFSSRIMKNASWMLCGQGVQLVGRMGYFVIIARALGPTAYGTFVACTALAATVAPFASCGTGNVLIKYVAKDSGVLRRYFGTTLLTTVFCGLLLTLLLLALRAFVLPPTATVGMVIAIVIADVFANEVIGLCMYAFLALEQGRRYSYLATVTTGVRLLAALVLLVVTPTATHWAYLYALSAAVAATIGLITICMLCGLPKFEFRSVVPAVKEGIHFATALSSQSIYNDIDKTMLARIASPAAAAIYAVAYRFIEPAILPIRSLGAASFPEFFRRGERGVRETLNLAISILRRSTLYGIAMAVGLFLGASLIPLVLGQAYAESTIALRWLCLLPAFKCVHIFLSDALTGANFQWQTSSAQLSVCVFNILVNLWIIRAFAWRGAAWSSLMTDGLLIVLLYLIIRWHLGRERRNPPAPATVAELGLTNS</sequence>
<feature type="transmembrane region" description="Helical" evidence="6">
    <location>
        <begin position="341"/>
        <end position="362"/>
    </location>
</feature>
<feature type="transmembrane region" description="Helical" evidence="6">
    <location>
        <begin position="311"/>
        <end position="335"/>
    </location>
</feature>
<gene>
    <name evidence="7" type="ORF">MOP44_24530</name>
</gene>
<feature type="transmembrane region" description="Helical" evidence="6">
    <location>
        <begin position="127"/>
        <end position="154"/>
    </location>
</feature>
<reference evidence="7" key="1">
    <citation type="submission" date="2021-04" db="EMBL/GenBank/DDBJ databases">
        <title>Phylogenetic analysis of Acidobacteriaceae.</title>
        <authorList>
            <person name="Qiu L."/>
            <person name="Zhang Q."/>
        </authorList>
    </citation>
    <scope>NUCLEOTIDE SEQUENCE</scope>
    <source>
        <strain evidence="7">DSM 25168</strain>
    </source>
</reference>
<evidence type="ECO:0000313" key="8">
    <source>
        <dbReference type="Proteomes" id="UP001059380"/>
    </source>
</evidence>
<feature type="transmembrane region" description="Helical" evidence="6">
    <location>
        <begin position="95"/>
        <end position="121"/>
    </location>
</feature>
<evidence type="ECO:0000313" key="7">
    <source>
        <dbReference type="EMBL" id="UWZ83721.1"/>
    </source>
</evidence>
<dbReference type="AlphaFoldDB" id="A0A9J7BMK1"/>